<feature type="transmembrane region" description="Helical" evidence="2">
    <location>
        <begin position="411"/>
        <end position="431"/>
    </location>
</feature>
<comment type="caution">
    <text evidence="3">The sequence shown here is derived from an EMBL/GenBank/DDBJ whole genome shotgun (WGS) entry which is preliminary data.</text>
</comment>
<keyword evidence="2" id="KW-0472">Membrane</keyword>
<proteinExistence type="predicted"/>
<dbReference type="EMBL" id="JARKIB010000129">
    <property type="protein sequence ID" value="KAJ7735037.1"/>
    <property type="molecule type" value="Genomic_DNA"/>
</dbReference>
<protein>
    <submittedName>
        <fullName evidence="3">Uncharacterized protein</fullName>
    </submittedName>
</protein>
<feature type="compositionally biased region" description="Low complexity" evidence="1">
    <location>
        <begin position="369"/>
        <end position="379"/>
    </location>
</feature>
<feature type="region of interest" description="Disordered" evidence="1">
    <location>
        <begin position="361"/>
        <end position="401"/>
    </location>
</feature>
<evidence type="ECO:0000313" key="3">
    <source>
        <dbReference type="EMBL" id="KAJ7735037.1"/>
    </source>
</evidence>
<feature type="compositionally biased region" description="Basic and acidic residues" evidence="1">
    <location>
        <begin position="208"/>
        <end position="222"/>
    </location>
</feature>
<gene>
    <name evidence="3" type="ORF">B0H16DRAFT_135621</name>
</gene>
<dbReference type="Proteomes" id="UP001215598">
    <property type="component" value="Unassembled WGS sequence"/>
</dbReference>
<evidence type="ECO:0000256" key="1">
    <source>
        <dbReference type="SAM" id="MobiDB-lite"/>
    </source>
</evidence>
<reference evidence="3" key="1">
    <citation type="submission" date="2023-03" db="EMBL/GenBank/DDBJ databases">
        <title>Massive genome expansion in bonnet fungi (Mycena s.s.) driven by repeated elements and novel gene families across ecological guilds.</title>
        <authorList>
            <consortium name="Lawrence Berkeley National Laboratory"/>
            <person name="Harder C.B."/>
            <person name="Miyauchi S."/>
            <person name="Viragh M."/>
            <person name="Kuo A."/>
            <person name="Thoen E."/>
            <person name="Andreopoulos B."/>
            <person name="Lu D."/>
            <person name="Skrede I."/>
            <person name="Drula E."/>
            <person name="Henrissat B."/>
            <person name="Morin E."/>
            <person name="Kohler A."/>
            <person name="Barry K."/>
            <person name="LaButti K."/>
            <person name="Morin E."/>
            <person name="Salamov A."/>
            <person name="Lipzen A."/>
            <person name="Mereny Z."/>
            <person name="Hegedus B."/>
            <person name="Baldrian P."/>
            <person name="Stursova M."/>
            <person name="Weitz H."/>
            <person name="Taylor A."/>
            <person name="Grigoriev I.V."/>
            <person name="Nagy L.G."/>
            <person name="Martin F."/>
            <person name="Kauserud H."/>
        </authorList>
    </citation>
    <scope>NUCLEOTIDE SEQUENCE</scope>
    <source>
        <strain evidence="3">CBHHK182m</strain>
    </source>
</reference>
<feature type="region of interest" description="Disordered" evidence="1">
    <location>
        <begin position="208"/>
        <end position="251"/>
    </location>
</feature>
<evidence type="ECO:0000256" key="2">
    <source>
        <dbReference type="SAM" id="Phobius"/>
    </source>
</evidence>
<keyword evidence="2" id="KW-0812">Transmembrane</keyword>
<name>A0AAD7I5Y3_9AGAR</name>
<keyword evidence="4" id="KW-1185">Reference proteome</keyword>
<dbReference type="AlphaFoldDB" id="A0AAD7I5Y3"/>
<organism evidence="3 4">
    <name type="scientific">Mycena metata</name>
    <dbReference type="NCBI Taxonomy" id="1033252"/>
    <lineage>
        <taxon>Eukaryota</taxon>
        <taxon>Fungi</taxon>
        <taxon>Dikarya</taxon>
        <taxon>Basidiomycota</taxon>
        <taxon>Agaricomycotina</taxon>
        <taxon>Agaricomycetes</taxon>
        <taxon>Agaricomycetidae</taxon>
        <taxon>Agaricales</taxon>
        <taxon>Marasmiineae</taxon>
        <taxon>Mycenaceae</taxon>
        <taxon>Mycena</taxon>
    </lineage>
</organism>
<keyword evidence="2" id="KW-1133">Transmembrane helix</keyword>
<feature type="compositionally biased region" description="Low complexity" evidence="1">
    <location>
        <begin position="388"/>
        <end position="401"/>
    </location>
</feature>
<evidence type="ECO:0000313" key="4">
    <source>
        <dbReference type="Proteomes" id="UP001215598"/>
    </source>
</evidence>
<sequence>MRCPPLLLSVAPLSGRRRFEVRVSARTRRDVCHLPSFTMRSKPNAKANFSHRFSFLRPACAVPLRVPPLESALSPSPFAPTSTSTSGIYYALPFPHSSAPRACPVTPTATTTTPSNRVKMTSTTGASAAAYGAPSSLRISSTTPVAAGTAPPCNRIHRHPRLRVREARTAGRCCDRAECEWHRFWVEGGANIAGMYVQRARCTSVGVRGRENGRARRGDRPPRPLLPARPRHASPRSLPTSPRAPSARARLPHRPPVLSRLHRHPPHPQHAHPLDKNALRAFDRGRRRLLVPTCPPHPASRPRPYPPTCPNHTHPLIQSTNAHTRTPSTRSDTNLCVEVTTAHGIDTDPFCAAASPTSVTKSAAEDGYTTPTSTSSNTSAPNFVNRHTSSAPTEHSSSTSTINQAYAPTHLLALQTLVAFSLFLLHVYYIHIHIVHHSFKKQDEILYQSR</sequence>
<accession>A0AAD7I5Y3</accession>